<dbReference type="CDD" id="cd00443">
    <property type="entry name" value="ADA_AMPD"/>
    <property type="match status" value="1"/>
</dbReference>
<sequence>MTTTSYPDSPWDLPLAKFCHKLPKIELHAHLTGSISRQTLHEIWKQKKERDPAFEMVDPLLEIPVGKVDYDLETFFPLFTRYIYNLCNDLLSVHYSTHQVLTSFESSGTCYLELRTTPRAFPATGMTAEEYVSAVLDAIDEYSRRPETKMVTRLILSVDRRDTLEKAMATVQLAVKLRERGVVGVDLCGDPMKGDISLLHPAFTLAKSSRLGITLHFAEIPYPPTPTELQTLLSFQPDRLGHVIHVSEAIKDEIARRGLALELCLSCNIQAKMMAEVGGFGDHHFGEWYKGRETRKCGLVICTDDVGVFCSDLANEYYLVAMHFGLTKKELWELSRNAVKAIFAGEEVKRRLEEQLMEFARLE</sequence>
<dbReference type="AlphaFoldDB" id="A0A4S2N711"/>
<dbReference type="SUPFAM" id="SSF51556">
    <property type="entry name" value="Metallo-dependent hydrolases"/>
    <property type="match status" value="1"/>
</dbReference>
<dbReference type="GO" id="GO:0006154">
    <property type="term" value="P:adenosine catabolic process"/>
    <property type="evidence" value="ECO:0007669"/>
    <property type="project" value="TreeGrafter"/>
</dbReference>
<evidence type="ECO:0000313" key="10">
    <source>
        <dbReference type="EMBL" id="TGZ85132.1"/>
    </source>
</evidence>
<keyword evidence="5" id="KW-0378">Hydrolase</keyword>
<dbReference type="InParanoid" id="A0A4S2N711"/>
<keyword evidence="7" id="KW-0546">Nucleotide metabolism</keyword>
<evidence type="ECO:0000313" key="11">
    <source>
        <dbReference type="Proteomes" id="UP000298138"/>
    </source>
</evidence>
<dbReference type="Proteomes" id="UP000298138">
    <property type="component" value="Unassembled WGS sequence"/>
</dbReference>
<comment type="similarity">
    <text evidence="2">Belongs to the metallo-dependent hydrolases superfamily. Adenosine and AMP deaminases family.</text>
</comment>
<comment type="subunit">
    <text evidence="3">Monomer.</text>
</comment>
<accession>A0A4S2N711</accession>
<dbReference type="InterPro" id="IPR001365">
    <property type="entry name" value="A_deaminase_dom"/>
</dbReference>
<name>A0A4S2N711_9PEZI</name>
<evidence type="ECO:0000259" key="9">
    <source>
        <dbReference type="Pfam" id="PF00962"/>
    </source>
</evidence>
<dbReference type="Gene3D" id="3.20.20.140">
    <property type="entry name" value="Metal-dependent hydrolases"/>
    <property type="match status" value="1"/>
</dbReference>
<dbReference type="GO" id="GO:0009117">
    <property type="term" value="P:nucleotide metabolic process"/>
    <property type="evidence" value="ECO:0007669"/>
    <property type="project" value="UniProtKB-KW"/>
</dbReference>
<keyword evidence="6" id="KW-0862">Zinc</keyword>
<proteinExistence type="inferred from homology"/>
<gene>
    <name evidence="10" type="ORF">EX30DRAFT_314073</name>
</gene>
<dbReference type="InterPro" id="IPR006330">
    <property type="entry name" value="Ado/ade_deaminase"/>
</dbReference>
<dbReference type="PANTHER" id="PTHR11409:SF42">
    <property type="entry name" value="ADENOSINE DEAMINASE-LIKE PROTEIN"/>
    <property type="match status" value="1"/>
</dbReference>
<dbReference type="EMBL" id="ML220112">
    <property type="protein sequence ID" value="TGZ85132.1"/>
    <property type="molecule type" value="Genomic_DNA"/>
</dbReference>
<dbReference type="STRING" id="341454.A0A4S2N711"/>
<dbReference type="FunFam" id="3.20.20.140:FF:000033">
    <property type="entry name" value="Adenosine deaminase-like protein"/>
    <property type="match status" value="1"/>
</dbReference>
<dbReference type="FunCoup" id="A0A4S2N711">
    <property type="interactions" value="602"/>
</dbReference>
<keyword evidence="11" id="KW-1185">Reference proteome</keyword>
<evidence type="ECO:0000256" key="7">
    <source>
        <dbReference type="ARBA" id="ARBA00023080"/>
    </source>
</evidence>
<evidence type="ECO:0000256" key="5">
    <source>
        <dbReference type="ARBA" id="ARBA00022801"/>
    </source>
</evidence>
<evidence type="ECO:0000256" key="8">
    <source>
        <dbReference type="ARBA" id="ARBA00048787"/>
    </source>
</evidence>
<comment type="catalytic activity">
    <reaction evidence="8">
        <text>N(6)-methyl-AMP + H2O + H(+) = IMP + methylamine</text>
        <dbReference type="Rhea" id="RHEA:16001"/>
        <dbReference type="ChEBI" id="CHEBI:15377"/>
        <dbReference type="ChEBI" id="CHEBI:15378"/>
        <dbReference type="ChEBI" id="CHEBI:58053"/>
        <dbReference type="ChEBI" id="CHEBI:59338"/>
        <dbReference type="ChEBI" id="CHEBI:144842"/>
    </reaction>
    <physiologicalReaction direction="left-to-right" evidence="8">
        <dbReference type="Rhea" id="RHEA:16002"/>
    </physiologicalReaction>
</comment>
<organism evidence="10 11">
    <name type="scientific">Ascodesmis nigricans</name>
    <dbReference type="NCBI Taxonomy" id="341454"/>
    <lineage>
        <taxon>Eukaryota</taxon>
        <taxon>Fungi</taxon>
        <taxon>Dikarya</taxon>
        <taxon>Ascomycota</taxon>
        <taxon>Pezizomycotina</taxon>
        <taxon>Pezizomycetes</taxon>
        <taxon>Pezizales</taxon>
        <taxon>Ascodesmidaceae</taxon>
        <taxon>Ascodesmis</taxon>
    </lineage>
</organism>
<evidence type="ECO:0000256" key="6">
    <source>
        <dbReference type="ARBA" id="ARBA00022833"/>
    </source>
</evidence>
<evidence type="ECO:0000256" key="3">
    <source>
        <dbReference type="ARBA" id="ARBA00011245"/>
    </source>
</evidence>
<reference evidence="10 11" key="1">
    <citation type="submission" date="2019-04" db="EMBL/GenBank/DDBJ databases">
        <title>Comparative genomics and transcriptomics to analyze fruiting body development in filamentous ascomycetes.</title>
        <authorList>
            <consortium name="DOE Joint Genome Institute"/>
            <person name="Lutkenhaus R."/>
            <person name="Traeger S."/>
            <person name="Breuer J."/>
            <person name="Kuo A."/>
            <person name="Lipzen A."/>
            <person name="Pangilinan J."/>
            <person name="Dilworth D."/>
            <person name="Sandor L."/>
            <person name="Poggeler S."/>
            <person name="Barry K."/>
            <person name="Grigoriev I.V."/>
            <person name="Nowrousian M."/>
        </authorList>
    </citation>
    <scope>NUCLEOTIDE SEQUENCE [LARGE SCALE GENOMIC DNA]</scope>
    <source>
        <strain evidence="10 11">CBS 389.68</strain>
    </source>
</reference>
<protein>
    <submittedName>
        <fullName evidence="10">Putative adenosine deaminase</fullName>
    </submittedName>
</protein>
<dbReference type="GO" id="GO:0046103">
    <property type="term" value="P:inosine biosynthetic process"/>
    <property type="evidence" value="ECO:0007669"/>
    <property type="project" value="TreeGrafter"/>
</dbReference>
<evidence type="ECO:0000256" key="4">
    <source>
        <dbReference type="ARBA" id="ARBA00022723"/>
    </source>
</evidence>
<dbReference type="Pfam" id="PF00962">
    <property type="entry name" value="A_deaminase"/>
    <property type="match status" value="1"/>
</dbReference>
<dbReference type="GO" id="GO:0046872">
    <property type="term" value="F:metal ion binding"/>
    <property type="evidence" value="ECO:0007669"/>
    <property type="project" value="UniProtKB-KW"/>
</dbReference>
<feature type="domain" description="Adenosine deaminase" evidence="9">
    <location>
        <begin position="23"/>
        <end position="357"/>
    </location>
</feature>
<comment type="cofactor">
    <cofactor evidence="1">
        <name>Zn(2+)</name>
        <dbReference type="ChEBI" id="CHEBI:29105"/>
    </cofactor>
</comment>
<dbReference type="InterPro" id="IPR032466">
    <property type="entry name" value="Metal_Hydrolase"/>
</dbReference>
<dbReference type="GO" id="GO:0004000">
    <property type="term" value="F:adenosine deaminase activity"/>
    <property type="evidence" value="ECO:0007669"/>
    <property type="project" value="TreeGrafter"/>
</dbReference>
<dbReference type="OrthoDB" id="272271at2759"/>
<dbReference type="PANTHER" id="PTHR11409">
    <property type="entry name" value="ADENOSINE DEAMINASE"/>
    <property type="match status" value="1"/>
</dbReference>
<evidence type="ECO:0000256" key="1">
    <source>
        <dbReference type="ARBA" id="ARBA00001947"/>
    </source>
</evidence>
<keyword evidence="4" id="KW-0479">Metal-binding</keyword>
<evidence type="ECO:0000256" key="2">
    <source>
        <dbReference type="ARBA" id="ARBA00006676"/>
    </source>
</evidence>